<dbReference type="PROSITE" id="PS00636">
    <property type="entry name" value="DNAJ_1"/>
    <property type="match status" value="1"/>
</dbReference>
<keyword evidence="5" id="KW-0143">Chaperone</keyword>
<evidence type="ECO:0000259" key="9">
    <source>
        <dbReference type="PROSITE" id="PS51188"/>
    </source>
</evidence>
<evidence type="ECO:0000256" key="6">
    <source>
        <dbReference type="PROSITE-ProRule" id="PRU00546"/>
    </source>
</evidence>
<keyword evidence="3 6" id="KW-0863">Zinc-finger</keyword>
<dbReference type="GO" id="GO:0030544">
    <property type="term" value="F:Hsp70 protein binding"/>
    <property type="evidence" value="ECO:0007669"/>
    <property type="project" value="InterPro"/>
</dbReference>
<keyword evidence="1 6" id="KW-0479">Metal-binding</keyword>
<dbReference type="GO" id="GO:0006457">
    <property type="term" value="P:protein folding"/>
    <property type="evidence" value="ECO:0007669"/>
    <property type="project" value="InterPro"/>
</dbReference>
<reference evidence="10" key="2">
    <citation type="journal article" date="2023" name="IMA Fungus">
        <title>Comparative genomic study of the Penicillium genus elucidates a diverse pangenome and 15 lateral gene transfer events.</title>
        <authorList>
            <person name="Petersen C."/>
            <person name="Sorensen T."/>
            <person name="Nielsen M.R."/>
            <person name="Sondergaard T.E."/>
            <person name="Sorensen J.L."/>
            <person name="Fitzpatrick D.A."/>
            <person name="Frisvad J.C."/>
            <person name="Nielsen K.L."/>
        </authorList>
    </citation>
    <scope>NUCLEOTIDE SEQUENCE</scope>
    <source>
        <strain evidence="10">IBT 30761</strain>
    </source>
</reference>
<dbReference type="InterPro" id="IPR018253">
    <property type="entry name" value="DnaJ_domain_CS"/>
</dbReference>
<evidence type="ECO:0000256" key="3">
    <source>
        <dbReference type="ARBA" id="ARBA00022771"/>
    </source>
</evidence>
<dbReference type="Gene3D" id="2.10.230.10">
    <property type="entry name" value="Heat shock protein DnaJ, cysteine-rich domain"/>
    <property type="match status" value="1"/>
</dbReference>
<dbReference type="CDD" id="cd06257">
    <property type="entry name" value="DnaJ"/>
    <property type="match status" value="1"/>
</dbReference>
<feature type="domain" description="CR-type" evidence="9">
    <location>
        <begin position="240"/>
        <end position="324"/>
    </location>
</feature>
<feature type="region of interest" description="Disordered" evidence="7">
    <location>
        <begin position="486"/>
        <end position="518"/>
    </location>
</feature>
<evidence type="ECO:0000259" key="8">
    <source>
        <dbReference type="PROSITE" id="PS50076"/>
    </source>
</evidence>
<dbReference type="GO" id="GO:0051082">
    <property type="term" value="F:unfolded protein binding"/>
    <property type="evidence" value="ECO:0007669"/>
    <property type="project" value="InterPro"/>
</dbReference>
<dbReference type="GO" id="GO:0008270">
    <property type="term" value="F:zinc ion binding"/>
    <property type="evidence" value="ECO:0007669"/>
    <property type="project" value="UniProtKB-KW"/>
</dbReference>
<feature type="domain" description="J" evidence="8">
    <location>
        <begin position="98"/>
        <end position="165"/>
    </location>
</feature>
<comment type="caution">
    <text evidence="10">The sequence shown here is derived from an EMBL/GenBank/DDBJ whole genome shotgun (WGS) entry which is preliminary data.</text>
</comment>
<dbReference type="PANTHER" id="PTHR43888">
    <property type="entry name" value="DNAJ-LIKE-2, ISOFORM A-RELATED"/>
    <property type="match status" value="1"/>
</dbReference>
<dbReference type="InterPro" id="IPR001623">
    <property type="entry name" value="DnaJ_domain"/>
</dbReference>
<evidence type="ECO:0000256" key="4">
    <source>
        <dbReference type="ARBA" id="ARBA00022833"/>
    </source>
</evidence>
<evidence type="ECO:0000256" key="1">
    <source>
        <dbReference type="ARBA" id="ARBA00022723"/>
    </source>
</evidence>
<gene>
    <name evidence="10" type="ORF">N7532_005132</name>
</gene>
<name>A0A9W9KA22_9EURO</name>
<dbReference type="InterPro" id="IPR002939">
    <property type="entry name" value="DnaJ_C"/>
</dbReference>
<dbReference type="SUPFAM" id="SSF49493">
    <property type="entry name" value="HSP40/DnaJ peptide-binding domain"/>
    <property type="match status" value="2"/>
</dbReference>
<proteinExistence type="predicted"/>
<dbReference type="Gene3D" id="2.60.260.20">
    <property type="entry name" value="Urease metallochaperone UreE, N-terminal domain"/>
    <property type="match status" value="2"/>
</dbReference>
<dbReference type="Pfam" id="PF01556">
    <property type="entry name" value="DnaJ_C"/>
    <property type="match status" value="1"/>
</dbReference>
<dbReference type="FunFam" id="2.10.230.10:FF:000001">
    <property type="entry name" value="DnaJ subfamily A member 2"/>
    <property type="match status" value="1"/>
</dbReference>
<dbReference type="InterPro" id="IPR008971">
    <property type="entry name" value="HSP40/DnaJ_pept-bd"/>
</dbReference>
<keyword evidence="11" id="KW-1185">Reference proteome</keyword>
<dbReference type="GeneID" id="81356605"/>
<dbReference type="OrthoDB" id="550424at2759"/>
<dbReference type="SUPFAM" id="SSF46565">
    <property type="entry name" value="Chaperone J-domain"/>
    <property type="match status" value="1"/>
</dbReference>
<dbReference type="InterPro" id="IPR036869">
    <property type="entry name" value="J_dom_sf"/>
</dbReference>
<dbReference type="SUPFAM" id="SSF57938">
    <property type="entry name" value="DnaJ/Hsp40 cysteine-rich domain"/>
    <property type="match status" value="1"/>
</dbReference>
<dbReference type="AlphaFoldDB" id="A0A9W9KA22"/>
<dbReference type="SMART" id="SM00271">
    <property type="entry name" value="DnaJ"/>
    <property type="match status" value="1"/>
</dbReference>
<evidence type="ECO:0000313" key="10">
    <source>
        <dbReference type="EMBL" id="KAJ5098131.1"/>
    </source>
</evidence>
<dbReference type="InterPro" id="IPR036410">
    <property type="entry name" value="HSP_DnaJ_Cys-rich_dom_sf"/>
</dbReference>
<keyword evidence="4 6" id="KW-0862">Zinc</keyword>
<feature type="zinc finger region" description="CR-type" evidence="6">
    <location>
        <begin position="240"/>
        <end position="324"/>
    </location>
</feature>
<dbReference type="CDD" id="cd10747">
    <property type="entry name" value="DnaJ_C"/>
    <property type="match status" value="1"/>
</dbReference>
<evidence type="ECO:0000256" key="2">
    <source>
        <dbReference type="ARBA" id="ARBA00022737"/>
    </source>
</evidence>
<dbReference type="Pfam" id="PF00226">
    <property type="entry name" value="DnaJ"/>
    <property type="match status" value="1"/>
</dbReference>
<dbReference type="Proteomes" id="UP001149074">
    <property type="component" value="Unassembled WGS sequence"/>
</dbReference>
<reference evidence="10" key="1">
    <citation type="submission" date="2022-11" db="EMBL/GenBank/DDBJ databases">
        <authorList>
            <person name="Petersen C."/>
        </authorList>
    </citation>
    <scope>NUCLEOTIDE SEQUENCE</scope>
    <source>
        <strain evidence="10">IBT 30761</strain>
    </source>
</reference>
<dbReference type="InterPro" id="IPR044713">
    <property type="entry name" value="DNJA1/2-like"/>
</dbReference>
<dbReference type="PRINTS" id="PR00625">
    <property type="entry name" value="JDOMAIN"/>
</dbReference>
<organism evidence="10 11">
    <name type="scientific">Penicillium argentinense</name>
    <dbReference type="NCBI Taxonomy" id="1131581"/>
    <lineage>
        <taxon>Eukaryota</taxon>
        <taxon>Fungi</taxon>
        <taxon>Dikarya</taxon>
        <taxon>Ascomycota</taxon>
        <taxon>Pezizomycotina</taxon>
        <taxon>Eurotiomycetes</taxon>
        <taxon>Eurotiomycetidae</taxon>
        <taxon>Eurotiales</taxon>
        <taxon>Aspergillaceae</taxon>
        <taxon>Penicillium</taxon>
    </lineage>
</organism>
<accession>A0A9W9KA22</accession>
<keyword evidence="2" id="KW-0677">Repeat</keyword>
<evidence type="ECO:0000256" key="5">
    <source>
        <dbReference type="ARBA" id="ARBA00023186"/>
    </source>
</evidence>
<evidence type="ECO:0000256" key="7">
    <source>
        <dbReference type="SAM" id="MobiDB-lite"/>
    </source>
</evidence>
<protein>
    <submittedName>
        <fullName evidence="10">Uncharacterized protein</fullName>
    </submittedName>
</protein>
<dbReference type="InterPro" id="IPR001305">
    <property type="entry name" value="HSP_DnaJ_Cys-rich_dom"/>
</dbReference>
<dbReference type="Gene3D" id="1.10.287.110">
    <property type="entry name" value="DnaJ domain"/>
    <property type="match status" value="1"/>
</dbReference>
<dbReference type="PROSITE" id="PS51188">
    <property type="entry name" value="ZF_CR"/>
    <property type="match status" value="1"/>
</dbReference>
<dbReference type="EMBL" id="JAPQKI010000005">
    <property type="protein sequence ID" value="KAJ5098131.1"/>
    <property type="molecule type" value="Genomic_DNA"/>
</dbReference>
<dbReference type="FunFam" id="2.60.260.20:FF:000013">
    <property type="entry name" value="DnaJ subfamily B member 11"/>
    <property type="match status" value="1"/>
</dbReference>
<dbReference type="PROSITE" id="PS50076">
    <property type="entry name" value="DNAJ_2"/>
    <property type="match status" value="1"/>
</dbReference>
<dbReference type="Pfam" id="PF00684">
    <property type="entry name" value="DnaJ_CXXCXGXG"/>
    <property type="match status" value="1"/>
</dbReference>
<dbReference type="RefSeq" id="XP_056473785.1">
    <property type="nucleotide sequence ID" value="XM_056617626.1"/>
</dbReference>
<sequence>MSPGEGNRWAKGQTRRATEPEWFENGFFAEARQLRAKLPAKFRWARSNSAAFRLFPLRADTVSLLLSRRFESRVLSVLYSSQASRERITKSMAKVEVDLYEVLEIERGATKEEIRSAYRKAALSSHPDKVPEDERPAAESKFKSVQEAYEILYDDNKRQIYDTHGMSAFNGSGDPGMGGMPGDVDLDDLLAQMFGGMGGMGGGMPGMGGMPGGMPGAGKPRRSRDEQQDYELSLEELYKGKTVKFYSTKNVICSLCKGKGGKEKAKAKQCSTCGGVGVKEFINQMGGFLTKQTQACTTCSGQGSFFSPKDKCKKCKGKKTTEEKKLIELYIPPGSREGDKIVLEGEADQVPDQEPGDIVFRLVQEEHEVFDRAGADLRATIDVTVAEALTGFSRVVIKHLDGRGIELTHPAGKVLTPGQVLKVSGEGMPIKRSDSKGDLYLVVNVKFPEENWRPSPEMLEKLKETLPSPDAPIEATPVDEVHYDANGNMEEFGARDAQGGSAWVDDDDEEEPAQCAAQ</sequence>
<evidence type="ECO:0000313" key="11">
    <source>
        <dbReference type="Proteomes" id="UP001149074"/>
    </source>
</evidence>